<dbReference type="AlphaFoldDB" id="A4BIZ9"/>
<evidence type="ECO:0000313" key="1">
    <source>
        <dbReference type="EMBL" id="EAR07932.1"/>
    </source>
</evidence>
<proteinExistence type="predicted"/>
<comment type="caution">
    <text evidence="1">The sequence shown here is derived from an EMBL/GenBank/DDBJ whole genome shotgun (WGS) entry which is preliminary data.</text>
</comment>
<name>A4BIZ9_9GAMM</name>
<dbReference type="STRING" id="314283.MED297_15420"/>
<keyword evidence="2" id="KW-1185">Reference proteome</keyword>
<dbReference type="Proteomes" id="UP000005953">
    <property type="component" value="Unassembled WGS sequence"/>
</dbReference>
<organism evidence="1 2">
    <name type="scientific">Reinekea blandensis MED297</name>
    <dbReference type="NCBI Taxonomy" id="314283"/>
    <lineage>
        <taxon>Bacteria</taxon>
        <taxon>Pseudomonadati</taxon>
        <taxon>Pseudomonadota</taxon>
        <taxon>Gammaproteobacteria</taxon>
        <taxon>Oceanospirillales</taxon>
        <taxon>Saccharospirillaceae</taxon>
        <taxon>Reinekea</taxon>
    </lineage>
</organism>
<gene>
    <name evidence="1" type="ORF">MED297_15420</name>
</gene>
<accession>A4BIZ9</accession>
<dbReference type="RefSeq" id="WP_008043205.1">
    <property type="nucleotide sequence ID" value="NZ_CH724150.1"/>
</dbReference>
<dbReference type="EMBL" id="AAOE01000029">
    <property type="protein sequence ID" value="EAR07932.1"/>
    <property type="molecule type" value="Genomic_DNA"/>
</dbReference>
<evidence type="ECO:0000313" key="2">
    <source>
        <dbReference type="Proteomes" id="UP000005953"/>
    </source>
</evidence>
<protein>
    <submittedName>
        <fullName evidence="1">Uncharacterized protein</fullName>
    </submittedName>
</protein>
<dbReference type="OrthoDB" id="6120657at2"/>
<reference evidence="1 2" key="1">
    <citation type="submission" date="2006-02" db="EMBL/GenBank/DDBJ databases">
        <authorList>
            <person name="Pinhassi J."/>
            <person name="Pedros-Alio C."/>
            <person name="Ferriera S."/>
            <person name="Johnson J."/>
            <person name="Kravitz S."/>
            <person name="Halpern A."/>
            <person name="Remington K."/>
            <person name="Beeson K."/>
            <person name="Tran B."/>
            <person name="Rogers Y.-H."/>
            <person name="Friedman R."/>
            <person name="Venter J.C."/>
        </authorList>
    </citation>
    <scope>NUCLEOTIDE SEQUENCE [LARGE SCALE GENOMIC DNA]</scope>
    <source>
        <strain evidence="1 2">MED297</strain>
    </source>
</reference>
<sequence>MTDQDERIPRDFSARDPEEQAAFLENTWCNHCQEIDLGMTDPEEYELSGRVFVEGKCAKCGQPTITEIADDEDDE</sequence>
<dbReference type="HOGENOM" id="CLU_2683508_0_0_6"/>